<comment type="caution">
    <text evidence="3">The sequence shown here is derived from an EMBL/GenBank/DDBJ whole genome shotgun (WGS) entry which is preliminary data.</text>
</comment>
<dbReference type="AlphaFoldDB" id="A0AA38T3X0"/>
<feature type="region of interest" description="Disordered" evidence="2">
    <location>
        <begin position="54"/>
        <end position="75"/>
    </location>
</feature>
<feature type="coiled-coil region" evidence="1">
    <location>
        <begin position="121"/>
        <end position="151"/>
    </location>
</feature>
<dbReference type="PANTHER" id="PTHR37614">
    <property type="entry name" value="OS02G0121400 PROTEIN"/>
    <property type="match status" value="1"/>
</dbReference>
<keyword evidence="4" id="KW-1185">Reference proteome</keyword>
<accession>A0AA38T3X0</accession>
<protein>
    <submittedName>
        <fullName evidence="3">Uncharacterized protein</fullName>
    </submittedName>
</protein>
<dbReference type="Proteomes" id="UP001172457">
    <property type="component" value="Chromosome 4"/>
</dbReference>
<dbReference type="PANTHER" id="PTHR37614:SF2">
    <property type="entry name" value="OS02G0121400 PROTEIN"/>
    <property type="match status" value="1"/>
</dbReference>
<keyword evidence="1" id="KW-0175">Coiled coil</keyword>
<gene>
    <name evidence="3" type="ORF">OSB04_017979</name>
</gene>
<reference evidence="3" key="1">
    <citation type="submission" date="2023-03" db="EMBL/GenBank/DDBJ databases">
        <title>Chromosome-scale reference genome and RAD-based genetic map of yellow starthistle (Centaurea solstitialis) reveal putative structural variation and QTLs associated with invader traits.</title>
        <authorList>
            <person name="Reatini B."/>
            <person name="Cang F.A."/>
            <person name="Jiang Q."/>
            <person name="Mckibben M.T.W."/>
            <person name="Barker M.S."/>
            <person name="Rieseberg L.H."/>
            <person name="Dlugosch K.M."/>
        </authorList>
    </citation>
    <scope>NUCLEOTIDE SEQUENCE</scope>
    <source>
        <strain evidence="3">CAN-66</strain>
        <tissue evidence="3">Leaf</tissue>
    </source>
</reference>
<evidence type="ECO:0000256" key="1">
    <source>
        <dbReference type="SAM" id="Coils"/>
    </source>
</evidence>
<evidence type="ECO:0000313" key="4">
    <source>
        <dbReference type="Proteomes" id="UP001172457"/>
    </source>
</evidence>
<sequence>MAMKQSSSGPMRIPREDEVEVIEALLTLPKLIAKSDFLSRYSFIWGRKKKRSVLDSKSESSPVTHHRQIDEDSPEKLTAAVKDDDADKSPSTPLCFLPDDKSKQQSLSLKKIIKRKVLLAADDLMEKYNGMQQENKILQRELKAMKALRQALGVQNLELKAKRQEVNYSKNMEDFRLWGSSSRTMNLDQQHFGHQITISSSSHNNSNNNGVGGRFGLFNQIDPRGKKIHHGETFDFMAASQPLDQSNYYVMDDDLRVRTAAAAARQRRIIRMKESKNSLLALKLSRACR</sequence>
<dbReference type="EMBL" id="JARYMX010000004">
    <property type="protein sequence ID" value="KAJ9553934.1"/>
    <property type="molecule type" value="Genomic_DNA"/>
</dbReference>
<feature type="region of interest" description="Disordered" evidence="2">
    <location>
        <begin position="81"/>
        <end position="100"/>
    </location>
</feature>
<proteinExistence type="predicted"/>
<organism evidence="3 4">
    <name type="scientific">Centaurea solstitialis</name>
    <name type="common">yellow star-thistle</name>
    <dbReference type="NCBI Taxonomy" id="347529"/>
    <lineage>
        <taxon>Eukaryota</taxon>
        <taxon>Viridiplantae</taxon>
        <taxon>Streptophyta</taxon>
        <taxon>Embryophyta</taxon>
        <taxon>Tracheophyta</taxon>
        <taxon>Spermatophyta</taxon>
        <taxon>Magnoliopsida</taxon>
        <taxon>eudicotyledons</taxon>
        <taxon>Gunneridae</taxon>
        <taxon>Pentapetalae</taxon>
        <taxon>asterids</taxon>
        <taxon>campanulids</taxon>
        <taxon>Asterales</taxon>
        <taxon>Asteraceae</taxon>
        <taxon>Carduoideae</taxon>
        <taxon>Cardueae</taxon>
        <taxon>Centaureinae</taxon>
        <taxon>Centaurea</taxon>
    </lineage>
</organism>
<name>A0AA38T3X0_9ASTR</name>
<evidence type="ECO:0000256" key="2">
    <source>
        <dbReference type="SAM" id="MobiDB-lite"/>
    </source>
</evidence>
<evidence type="ECO:0000313" key="3">
    <source>
        <dbReference type="EMBL" id="KAJ9553934.1"/>
    </source>
</evidence>